<dbReference type="PROSITE" id="PS50977">
    <property type="entry name" value="HTH_TETR_2"/>
    <property type="match status" value="1"/>
</dbReference>
<evidence type="ECO:0000256" key="4">
    <source>
        <dbReference type="PROSITE-ProRule" id="PRU00335"/>
    </source>
</evidence>
<keyword evidence="3" id="KW-0804">Transcription</keyword>
<dbReference type="InterPro" id="IPR009057">
    <property type="entry name" value="Homeodomain-like_sf"/>
</dbReference>
<dbReference type="SUPFAM" id="SSF46689">
    <property type="entry name" value="Homeodomain-like"/>
    <property type="match status" value="1"/>
</dbReference>
<accession>A0ABV3N2C8</accession>
<dbReference type="InterPro" id="IPR001647">
    <property type="entry name" value="HTH_TetR"/>
</dbReference>
<sequence length="195" mass="21429">MTQNSEKRKPRLDAERNRQRLLDAARIAFSSDGLNTSLEEIARQAGVGIGTLYRHFPKREILVDEIYRDQGERLLSAAEAFTQDLTPLEALKKWLMLFIESLENKQIMAGILSCMKDEGGETYCALSGEVLVTALEKLIATAVKADVVTDSISASDILCAISGIASYAAESEWKAAAIRLVNTVLTGLTLHDQKL</sequence>
<comment type="caution">
    <text evidence="6">The sequence shown here is derived from an EMBL/GenBank/DDBJ whole genome shotgun (WGS) entry which is preliminary data.</text>
</comment>
<evidence type="ECO:0000256" key="3">
    <source>
        <dbReference type="ARBA" id="ARBA00023163"/>
    </source>
</evidence>
<dbReference type="PRINTS" id="PR00455">
    <property type="entry name" value="HTHTETR"/>
</dbReference>
<dbReference type="PANTHER" id="PTHR30055:SF234">
    <property type="entry name" value="HTH-TYPE TRANSCRIPTIONAL REGULATOR BETI"/>
    <property type="match status" value="1"/>
</dbReference>
<proteinExistence type="predicted"/>
<organism evidence="6 7">
    <name type="scientific">Erwinia papayae</name>
    <dbReference type="NCBI Taxonomy" id="206499"/>
    <lineage>
        <taxon>Bacteria</taxon>
        <taxon>Pseudomonadati</taxon>
        <taxon>Pseudomonadota</taxon>
        <taxon>Gammaproteobacteria</taxon>
        <taxon>Enterobacterales</taxon>
        <taxon>Erwiniaceae</taxon>
        <taxon>Erwinia</taxon>
    </lineage>
</organism>
<gene>
    <name evidence="6" type="ORF">ABW286_12405</name>
</gene>
<dbReference type="InterPro" id="IPR050109">
    <property type="entry name" value="HTH-type_TetR-like_transc_reg"/>
</dbReference>
<reference evidence="6 7" key="1">
    <citation type="submission" date="2024-07" db="EMBL/GenBank/DDBJ databases">
        <authorList>
            <person name="Dulla G.F.J."/>
            <person name="Delorm J.G."/>
        </authorList>
    </citation>
    <scope>NUCLEOTIDE SEQUENCE [LARGE SCALE GENOMIC DNA]</scope>
    <source>
        <strain evidence="6 7">JGD 233</strain>
    </source>
</reference>
<evidence type="ECO:0000259" key="5">
    <source>
        <dbReference type="PROSITE" id="PS50977"/>
    </source>
</evidence>
<dbReference type="Gene3D" id="1.10.357.10">
    <property type="entry name" value="Tetracycline Repressor, domain 2"/>
    <property type="match status" value="1"/>
</dbReference>
<evidence type="ECO:0000256" key="2">
    <source>
        <dbReference type="ARBA" id="ARBA00023125"/>
    </source>
</evidence>
<keyword evidence="2 4" id="KW-0238">DNA-binding</keyword>
<evidence type="ECO:0000313" key="6">
    <source>
        <dbReference type="EMBL" id="MEW5289976.1"/>
    </source>
</evidence>
<dbReference type="EMBL" id="JBFKZN010000006">
    <property type="protein sequence ID" value="MEW5289976.1"/>
    <property type="molecule type" value="Genomic_DNA"/>
</dbReference>
<dbReference type="Pfam" id="PF00440">
    <property type="entry name" value="TetR_N"/>
    <property type="match status" value="1"/>
</dbReference>
<keyword evidence="7" id="KW-1185">Reference proteome</keyword>
<protein>
    <submittedName>
        <fullName evidence="6">TetR family transcriptional regulator</fullName>
    </submittedName>
</protein>
<dbReference type="PANTHER" id="PTHR30055">
    <property type="entry name" value="HTH-TYPE TRANSCRIPTIONAL REGULATOR RUTR"/>
    <property type="match status" value="1"/>
</dbReference>
<dbReference type="RefSeq" id="WP_367167656.1">
    <property type="nucleotide sequence ID" value="NZ_JBFKZN010000006.1"/>
</dbReference>
<dbReference type="Proteomes" id="UP001554567">
    <property type="component" value="Unassembled WGS sequence"/>
</dbReference>
<evidence type="ECO:0000256" key="1">
    <source>
        <dbReference type="ARBA" id="ARBA00023015"/>
    </source>
</evidence>
<feature type="DNA-binding region" description="H-T-H motif" evidence="4">
    <location>
        <begin position="37"/>
        <end position="56"/>
    </location>
</feature>
<keyword evidence="1" id="KW-0805">Transcription regulation</keyword>
<feature type="domain" description="HTH tetR-type" evidence="5">
    <location>
        <begin position="15"/>
        <end position="74"/>
    </location>
</feature>
<evidence type="ECO:0000313" key="7">
    <source>
        <dbReference type="Proteomes" id="UP001554567"/>
    </source>
</evidence>
<name>A0ABV3N2C8_9GAMM</name>